<dbReference type="OrthoDB" id="1716819at2"/>
<reference evidence="2 3" key="2">
    <citation type="journal article" date="2011" name="J. Bacteriol.">
        <title>Complete genome sequences for the anaerobic, extremely thermophilic plant biomass-degrading bacteria Caldicellulosiruptor hydrothermalis, Caldicellulosiruptor kristjanssonii, Caldicellulosiruptor kronotskyensis, Caldicellulosiruptor owensenis, and Caldicellulosiruptor lactoaceticus.</title>
        <authorList>
            <person name="Blumer-Schuette S.E."/>
            <person name="Ozdemir I."/>
            <person name="Mistry D."/>
            <person name="Lucas S."/>
            <person name="Lapidus A."/>
            <person name="Cheng J.F."/>
            <person name="Goodwin L.A."/>
            <person name="Pitluck S."/>
            <person name="Land M.L."/>
            <person name="Hauser L.J."/>
            <person name="Woyke T."/>
            <person name="Mikhailova N."/>
            <person name="Pati A."/>
            <person name="Kyrpides N.C."/>
            <person name="Ivanova N."/>
            <person name="Detter J.C."/>
            <person name="Walston-Davenport K."/>
            <person name="Han S."/>
            <person name="Adams M.W."/>
            <person name="Kelly R.M."/>
        </authorList>
    </citation>
    <scope>NUCLEOTIDE SEQUENCE [LARGE SCALE GENOMIC DNA]</scope>
    <source>
        <strain evidence="3">ATCC 700167 / DSM 13100 / OL</strain>
    </source>
</reference>
<dbReference type="HOGENOM" id="CLU_1254027_0_0_9"/>
<dbReference type="STRING" id="632518.Calow_1966"/>
<evidence type="ECO:0000313" key="2">
    <source>
        <dbReference type="EMBL" id="ADQ05490.1"/>
    </source>
</evidence>
<dbReference type="EMBL" id="CP002216">
    <property type="protein sequence ID" value="ADQ05490.1"/>
    <property type="molecule type" value="Genomic_DNA"/>
</dbReference>
<evidence type="ECO:0000256" key="1">
    <source>
        <dbReference type="SAM" id="MobiDB-lite"/>
    </source>
</evidence>
<reference key="1">
    <citation type="submission" date="2010-09" db="EMBL/GenBank/DDBJ databases">
        <title>Complete sequence of Caldicellulosiruptor owensensis OL.</title>
        <authorList>
            <consortium name="US DOE Joint Genome Institute"/>
            <person name="Lucas S."/>
            <person name="Copeland A."/>
            <person name="Lapidus A."/>
            <person name="Cheng J.-F."/>
            <person name="Bruce D."/>
            <person name="Goodwin L."/>
            <person name="Pitluck S."/>
            <person name="Davenport K."/>
            <person name="Detter J.C."/>
            <person name="Han C."/>
            <person name="Tapia R."/>
            <person name="Land M."/>
            <person name="Hauser L."/>
            <person name="Chang Y.-J."/>
            <person name="Jeffries C."/>
            <person name="Kyrpides N."/>
            <person name="Ivanova N."/>
            <person name="Mikhailova N."/>
            <person name="Blumer-Schuette S.E."/>
            <person name="Kelly R.M."/>
            <person name="Woyke T."/>
        </authorList>
    </citation>
    <scope>NUCLEOTIDE SEQUENCE</scope>
    <source>
        <strain>OL</strain>
    </source>
</reference>
<dbReference type="Proteomes" id="UP000006889">
    <property type="component" value="Chromosome"/>
</dbReference>
<dbReference type="KEGG" id="cow:Calow_1966"/>
<sequence>MKRRRKVLLILALSLILMAILFAVVIEKALNSVLPPEMVKELLDDEGLNKEISSIINDESIIKDVQSVVYNRDLRETSDTTKNIVSSDLIKNSQQKNSTAKVSDSAKNFNKHTTEKDSTAGVSETHKIPTSVLKKEQKYSTNSQQKLSVSTSDQLEAAKIVLSVMSMGEIKELISLYKEGKKSEAIQKGVSILKQRLSPEQKKRLKELYFRYK</sequence>
<feature type="compositionally biased region" description="Polar residues" evidence="1">
    <location>
        <begin position="95"/>
        <end position="108"/>
    </location>
</feature>
<dbReference type="RefSeq" id="WP_013412812.1">
    <property type="nucleotide sequence ID" value="NC_014657.1"/>
</dbReference>
<gene>
    <name evidence="2" type="ordered locus">Calow_1966</name>
</gene>
<organism evidence="2 3">
    <name type="scientific">Caldicellulosiruptor owensensis (strain ATCC 700167 / DSM 13100 / OL)</name>
    <dbReference type="NCBI Taxonomy" id="632518"/>
    <lineage>
        <taxon>Bacteria</taxon>
        <taxon>Bacillati</taxon>
        <taxon>Bacillota</taxon>
        <taxon>Bacillota incertae sedis</taxon>
        <taxon>Caldicellulosiruptorales</taxon>
        <taxon>Caldicellulosiruptoraceae</taxon>
        <taxon>Caldicellulosiruptor</taxon>
    </lineage>
</organism>
<keyword evidence="3" id="KW-1185">Reference proteome</keyword>
<name>E4Q5T1_CALOW</name>
<evidence type="ECO:0000313" key="3">
    <source>
        <dbReference type="Proteomes" id="UP000006889"/>
    </source>
</evidence>
<protein>
    <submittedName>
        <fullName evidence="2">Uncharacterized protein</fullName>
    </submittedName>
</protein>
<accession>E4Q5T1</accession>
<feature type="region of interest" description="Disordered" evidence="1">
    <location>
        <begin position="95"/>
        <end position="146"/>
    </location>
</feature>
<proteinExistence type="predicted"/>
<dbReference type="AlphaFoldDB" id="E4Q5T1"/>